<evidence type="ECO:0000313" key="1">
    <source>
        <dbReference type="EMBL" id="MCU6792944.1"/>
    </source>
</evidence>
<evidence type="ECO:0000313" key="2">
    <source>
        <dbReference type="Proteomes" id="UP001652445"/>
    </source>
</evidence>
<gene>
    <name evidence="1" type="ORF">OB236_12530</name>
</gene>
<dbReference type="Pfam" id="PF20074">
    <property type="entry name" value="DUF6470"/>
    <property type="match status" value="1"/>
</dbReference>
<accession>A0ABT2UE76</accession>
<dbReference type="Proteomes" id="UP001652445">
    <property type="component" value="Unassembled WGS sequence"/>
</dbReference>
<proteinExistence type="predicted"/>
<sequence length="191" mass="21727">MFPLPSIQIRQEYAQIGIDADSGQYDIRQPRPTMELQQTSTKLEMHQPNGELEIDQSKAWDALGLPGTLEVMNRIYSQSRDIALQGIARRVEDGNRMYAIHKGGNPIADIAVERSQITGFSELDFVGEASYDNVDIHFNRRDPEIQAERGGVQINSQINPPEIEYQRGKLEYSMLRWGKVEIIPPQIDTLM</sequence>
<comment type="caution">
    <text evidence="1">The sequence shown here is derived from an EMBL/GenBank/DDBJ whole genome shotgun (WGS) entry which is preliminary data.</text>
</comment>
<dbReference type="RefSeq" id="WP_262684291.1">
    <property type="nucleotide sequence ID" value="NZ_JAOQIO010000036.1"/>
</dbReference>
<dbReference type="EMBL" id="JAOQIO010000036">
    <property type="protein sequence ID" value="MCU6792944.1"/>
    <property type="molecule type" value="Genomic_DNA"/>
</dbReference>
<protein>
    <submittedName>
        <fullName evidence="1">DUF6470 family protein</fullName>
    </submittedName>
</protein>
<keyword evidence="2" id="KW-1185">Reference proteome</keyword>
<reference evidence="1 2" key="1">
    <citation type="submission" date="2022-09" db="EMBL/GenBank/DDBJ databases">
        <authorList>
            <person name="Han X.L."/>
            <person name="Wang Q."/>
            <person name="Lu T."/>
        </authorList>
    </citation>
    <scope>NUCLEOTIDE SEQUENCE [LARGE SCALE GENOMIC DNA]</scope>
    <source>
        <strain evidence="1 2">WQ 127069</strain>
    </source>
</reference>
<organism evidence="1 2">
    <name type="scientific">Paenibacillus baimaensis</name>
    <dbReference type="NCBI Taxonomy" id="2982185"/>
    <lineage>
        <taxon>Bacteria</taxon>
        <taxon>Bacillati</taxon>
        <taxon>Bacillota</taxon>
        <taxon>Bacilli</taxon>
        <taxon>Bacillales</taxon>
        <taxon>Paenibacillaceae</taxon>
        <taxon>Paenibacillus</taxon>
    </lineage>
</organism>
<dbReference type="InterPro" id="IPR045527">
    <property type="entry name" value="DUF6470"/>
</dbReference>
<name>A0ABT2UE76_9BACL</name>